<keyword evidence="3" id="KW-1185">Reference proteome</keyword>
<dbReference type="AlphaFoldDB" id="A0A918HGK1"/>
<comment type="caution">
    <text evidence="2">The sequence shown here is derived from an EMBL/GenBank/DDBJ whole genome shotgun (WGS) entry which is preliminary data.</text>
</comment>
<evidence type="ECO:0000313" key="2">
    <source>
        <dbReference type="EMBL" id="GGT59435.1"/>
    </source>
</evidence>
<organism evidence="2 3">
    <name type="scientific">Streptomyces phaeofaciens</name>
    <dbReference type="NCBI Taxonomy" id="68254"/>
    <lineage>
        <taxon>Bacteria</taxon>
        <taxon>Bacillati</taxon>
        <taxon>Actinomycetota</taxon>
        <taxon>Actinomycetes</taxon>
        <taxon>Kitasatosporales</taxon>
        <taxon>Streptomycetaceae</taxon>
        <taxon>Streptomyces</taxon>
    </lineage>
</organism>
<name>A0A918HGK1_9ACTN</name>
<feature type="region of interest" description="Disordered" evidence="1">
    <location>
        <begin position="159"/>
        <end position="193"/>
    </location>
</feature>
<accession>A0A918HGK1</accession>
<dbReference type="Proteomes" id="UP000646776">
    <property type="component" value="Unassembled WGS sequence"/>
</dbReference>
<reference evidence="2" key="1">
    <citation type="journal article" date="2014" name="Int. J. Syst. Evol. Microbiol.">
        <title>Complete genome sequence of Corynebacterium casei LMG S-19264T (=DSM 44701T), isolated from a smear-ripened cheese.</title>
        <authorList>
            <consortium name="US DOE Joint Genome Institute (JGI-PGF)"/>
            <person name="Walter F."/>
            <person name="Albersmeier A."/>
            <person name="Kalinowski J."/>
            <person name="Ruckert C."/>
        </authorList>
    </citation>
    <scope>NUCLEOTIDE SEQUENCE</scope>
    <source>
        <strain evidence="2">JCM 4125</strain>
    </source>
</reference>
<dbReference type="EMBL" id="BMSA01000011">
    <property type="protein sequence ID" value="GGT59435.1"/>
    <property type="molecule type" value="Genomic_DNA"/>
</dbReference>
<sequence length="243" mass="25169">MRERGEGERCRSDDSADRENPGLPGGDGRNADDVAGARGVHDQALTVAMPTCSGTAAVPSVKIRSPGRRASAETGLPSLTCVYVVRVRGTPAALYACCIKEEQSHRPIALSPWESVQVPPHWYGVPRWSSAHRIAVWTSRGAVAGMLYFSGSAPAGMVPKSVPSPSAAQPPVAPGAGPSGTGDGDAPPPPPPVFGSRGSMAFCKAVAIGSHFAYASGKPDFCTAWAACVTDRDCQPETCRSPS</sequence>
<gene>
    <name evidence="2" type="ORF">GCM10010226_40980</name>
</gene>
<reference evidence="2" key="2">
    <citation type="submission" date="2020-09" db="EMBL/GenBank/DDBJ databases">
        <authorList>
            <person name="Sun Q."/>
            <person name="Ohkuma M."/>
        </authorList>
    </citation>
    <scope>NUCLEOTIDE SEQUENCE</scope>
    <source>
        <strain evidence="2">JCM 4125</strain>
    </source>
</reference>
<evidence type="ECO:0000256" key="1">
    <source>
        <dbReference type="SAM" id="MobiDB-lite"/>
    </source>
</evidence>
<proteinExistence type="predicted"/>
<evidence type="ECO:0000313" key="3">
    <source>
        <dbReference type="Proteomes" id="UP000646776"/>
    </source>
</evidence>
<feature type="region of interest" description="Disordered" evidence="1">
    <location>
        <begin position="1"/>
        <end position="34"/>
    </location>
</feature>
<feature type="compositionally biased region" description="Basic and acidic residues" evidence="1">
    <location>
        <begin position="1"/>
        <end position="20"/>
    </location>
</feature>
<protein>
    <submittedName>
        <fullName evidence="2">Uncharacterized protein</fullName>
    </submittedName>
</protein>
<feature type="compositionally biased region" description="Low complexity" evidence="1">
    <location>
        <begin position="159"/>
        <end position="176"/>
    </location>
</feature>